<protein>
    <recommendedName>
        <fullName evidence="4">YsdB</fullName>
    </recommendedName>
</protein>
<organism evidence="2 3">
    <name type="scientific">Mesobacillus selenatarsenatis</name>
    <dbReference type="NCBI Taxonomy" id="388741"/>
    <lineage>
        <taxon>Bacteria</taxon>
        <taxon>Bacillati</taxon>
        <taxon>Bacillota</taxon>
        <taxon>Bacilli</taxon>
        <taxon>Bacillales</taxon>
        <taxon>Bacillaceae</taxon>
        <taxon>Mesobacillus</taxon>
    </lineage>
</organism>
<feature type="transmembrane region" description="Helical" evidence="1">
    <location>
        <begin position="21"/>
        <end position="43"/>
    </location>
</feature>
<evidence type="ECO:0000313" key="2">
    <source>
        <dbReference type="EMBL" id="NKE04091.1"/>
    </source>
</evidence>
<evidence type="ECO:0000313" key="3">
    <source>
        <dbReference type="Proteomes" id="UP000587942"/>
    </source>
</evidence>
<reference evidence="2 3" key="1">
    <citation type="submission" date="2020-03" db="EMBL/GenBank/DDBJ databases">
        <authorList>
            <person name="Sun Q."/>
        </authorList>
    </citation>
    <scope>NUCLEOTIDE SEQUENCE [LARGE SCALE GENOMIC DNA]</scope>
    <source>
        <strain evidence="2 3">KACC 21451</strain>
    </source>
</reference>
<name>A0A846TNT5_9BACI</name>
<accession>A0A846TNT5</accession>
<gene>
    <name evidence="2" type="ORF">GWK17_01150</name>
</gene>
<dbReference type="Proteomes" id="UP000587942">
    <property type="component" value="Unassembled WGS sequence"/>
</dbReference>
<proteinExistence type="predicted"/>
<keyword evidence="1" id="KW-0472">Membrane</keyword>
<sequence length="138" mass="16390">MKQTVGDHFMGIFQKKPLKEQWRALIILVLLFGLAIYYILFFIPKNSLELYQALSFAKDFEEAQEVVLDGYEDYFKEEDFEFINRLDTSAERISQFTLFEYDEKTYLIMTTPGTERLKVLSVEELPEDIREYFLALTP</sequence>
<keyword evidence="1" id="KW-1133">Transmembrane helix</keyword>
<keyword evidence="1" id="KW-0812">Transmembrane</keyword>
<dbReference type="EMBL" id="JAAVUM010000001">
    <property type="protein sequence ID" value="NKE04091.1"/>
    <property type="molecule type" value="Genomic_DNA"/>
</dbReference>
<evidence type="ECO:0000256" key="1">
    <source>
        <dbReference type="SAM" id="Phobius"/>
    </source>
</evidence>
<evidence type="ECO:0008006" key="4">
    <source>
        <dbReference type="Google" id="ProtNLM"/>
    </source>
</evidence>
<comment type="caution">
    <text evidence="2">The sequence shown here is derived from an EMBL/GenBank/DDBJ whole genome shotgun (WGS) entry which is preliminary data.</text>
</comment>
<dbReference type="AlphaFoldDB" id="A0A846TNT5"/>